<reference evidence="2 3" key="1">
    <citation type="submission" date="2019-05" db="EMBL/GenBank/DDBJ databases">
        <title>Another draft genome of Portunus trituberculatus and its Hox gene families provides insights of decapod evolution.</title>
        <authorList>
            <person name="Jeong J.-H."/>
            <person name="Song I."/>
            <person name="Kim S."/>
            <person name="Choi T."/>
            <person name="Kim D."/>
            <person name="Ryu S."/>
            <person name="Kim W."/>
        </authorList>
    </citation>
    <scope>NUCLEOTIDE SEQUENCE [LARGE SCALE GENOMIC DNA]</scope>
    <source>
        <tissue evidence="2">Muscle</tissue>
    </source>
</reference>
<accession>A0A5B7HX83</accession>
<dbReference type="EMBL" id="VSRR010037667">
    <property type="protein sequence ID" value="MPC73847.1"/>
    <property type="molecule type" value="Genomic_DNA"/>
</dbReference>
<gene>
    <name evidence="2" type="ORF">E2C01_068187</name>
</gene>
<evidence type="ECO:0000313" key="2">
    <source>
        <dbReference type="EMBL" id="MPC73847.1"/>
    </source>
</evidence>
<feature type="region of interest" description="Disordered" evidence="1">
    <location>
        <begin position="65"/>
        <end position="84"/>
    </location>
</feature>
<feature type="compositionally biased region" description="Basic and acidic residues" evidence="1">
    <location>
        <begin position="74"/>
        <end position="84"/>
    </location>
</feature>
<dbReference type="AlphaFoldDB" id="A0A5B7HX83"/>
<protein>
    <submittedName>
        <fullName evidence="2">Uncharacterized protein</fullName>
    </submittedName>
</protein>
<proteinExistence type="predicted"/>
<sequence length="84" mass="9367">MQVLGKISNRGSDPLLCLISLHDDAGEEKKSIEDQVCSVLVRSLRESGVKVKCTGEIQVTMEEVVEEDNNSTNNKHEKNINKRV</sequence>
<name>A0A5B7HX83_PORTR</name>
<comment type="caution">
    <text evidence="2">The sequence shown here is derived from an EMBL/GenBank/DDBJ whole genome shotgun (WGS) entry which is preliminary data.</text>
</comment>
<dbReference type="Proteomes" id="UP000324222">
    <property type="component" value="Unassembled WGS sequence"/>
</dbReference>
<evidence type="ECO:0000313" key="3">
    <source>
        <dbReference type="Proteomes" id="UP000324222"/>
    </source>
</evidence>
<evidence type="ECO:0000256" key="1">
    <source>
        <dbReference type="SAM" id="MobiDB-lite"/>
    </source>
</evidence>
<keyword evidence="3" id="KW-1185">Reference proteome</keyword>
<organism evidence="2 3">
    <name type="scientific">Portunus trituberculatus</name>
    <name type="common">Swimming crab</name>
    <name type="synonym">Neptunus trituberculatus</name>
    <dbReference type="NCBI Taxonomy" id="210409"/>
    <lineage>
        <taxon>Eukaryota</taxon>
        <taxon>Metazoa</taxon>
        <taxon>Ecdysozoa</taxon>
        <taxon>Arthropoda</taxon>
        <taxon>Crustacea</taxon>
        <taxon>Multicrustacea</taxon>
        <taxon>Malacostraca</taxon>
        <taxon>Eumalacostraca</taxon>
        <taxon>Eucarida</taxon>
        <taxon>Decapoda</taxon>
        <taxon>Pleocyemata</taxon>
        <taxon>Brachyura</taxon>
        <taxon>Eubrachyura</taxon>
        <taxon>Portunoidea</taxon>
        <taxon>Portunidae</taxon>
        <taxon>Portuninae</taxon>
        <taxon>Portunus</taxon>
    </lineage>
</organism>